<evidence type="ECO:0000313" key="5">
    <source>
        <dbReference type="Proteomes" id="UP000240509"/>
    </source>
</evidence>
<dbReference type="RefSeq" id="WP_107584930.1">
    <property type="nucleotide sequence ID" value="NZ_PZJJ01000013.1"/>
</dbReference>
<feature type="coiled-coil region" evidence="2">
    <location>
        <begin position="189"/>
        <end position="219"/>
    </location>
</feature>
<keyword evidence="5" id="KW-1185">Reference proteome</keyword>
<keyword evidence="2" id="KW-0175">Coiled coil</keyword>
<dbReference type="Gene3D" id="3.30.460.10">
    <property type="entry name" value="Beta Polymerase, domain 2"/>
    <property type="match status" value="1"/>
</dbReference>
<evidence type="ECO:0000313" key="4">
    <source>
        <dbReference type="EMBL" id="PTL38798.1"/>
    </source>
</evidence>
<comment type="caution">
    <text evidence="4">The sequence shown here is derived from an EMBL/GenBank/DDBJ whole genome shotgun (WGS) entry which is preliminary data.</text>
</comment>
<accession>A0A2T4U5W5</accession>
<keyword evidence="4" id="KW-0418">Kinase</keyword>
<dbReference type="PANTHER" id="PTHR47837">
    <property type="entry name" value="GTP PYROPHOSPHOKINASE YJBM"/>
    <property type="match status" value="1"/>
</dbReference>
<dbReference type="AlphaFoldDB" id="A0A2T4U5W5"/>
<dbReference type="Gene3D" id="1.10.287.860">
    <property type="entry name" value="Nucleotidyltransferase"/>
    <property type="match status" value="1"/>
</dbReference>
<evidence type="ECO:0000259" key="3">
    <source>
        <dbReference type="SMART" id="SM00954"/>
    </source>
</evidence>
<dbReference type="SUPFAM" id="SSF81301">
    <property type="entry name" value="Nucleotidyltransferase"/>
    <property type="match status" value="1"/>
</dbReference>
<dbReference type="Proteomes" id="UP000240509">
    <property type="component" value="Unassembled WGS sequence"/>
</dbReference>
<dbReference type="InterPro" id="IPR007685">
    <property type="entry name" value="RelA_SpoT"/>
</dbReference>
<dbReference type="InterPro" id="IPR052366">
    <property type="entry name" value="GTP_Pyrophosphokinase"/>
</dbReference>
<feature type="domain" description="RelA/SpoT" evidence="3">
    <location>
        <begin position="58"/>
        <end position="181"/>
    </location>
</feature>
<dbReference type="GO" id="GO:0015970">
    <property type="term" value="P:guanosine tetraphosphate biosynthetic process"/>
    <property type="evidence" value="ECO:0007669"/>
    <property type="project" value="UniProtKB-UniPathway"/>
</dbReference>
<evidence type="ECO:0000256" key="1">
    <source>
        <dbReference type="ARBA" id="ARBA00004976"/>
    </source>
</evidence>
<sequence>MNTNSPYSLQQLQKMKMELTRFMMAYEFALDQITTKIENLSQEFHYTHEYNPIEHVNSRLKSPESIFQKVLKRNLPLTLPAIEKNITDIAGVRIICSFQSDIYALKGMLERQEDVRIVEVKDYFKQPKSNGYQSLHLLLEVPVHMSSTSKKIIVEVQIRTIAMDFWASLEHKIYYKYNQAVPDRLRSELKEAADSASALDRKMEKLHLEMKEIKKTEREEEHPLELMLAHSRFSLPEGFLKAGESPEED</sequence>
<reference evidence="4 5" key="1">
    <citation type="submission" date="2018-03" db="EMBL/GenBank/DDBJ databases">
        <title>Alkalicoccus saliphilus sp. nov., isolated from a mineral pool.</title>
        <authorList>
            <person name="Zhao B."/>
        </authorList>
    </citation>
    <scope>NUCLEOTIDE SEQUENCE [LARGE SCALE GENOMIC DNA]</scope>
    <source>
        <strain evidence="4 5">6AG</strain>
    </source>
</reference>
<keyword evidence="4" id="KW-0808">Transferase</keyword>
<dbReference type="InterPro" id="IPR043519">
    <property type="entry name" value="NT_sf"/>
</dbReference>
<name>A0A2T4U5W5_9BACI</name>
<organism evidence="4 5">
    <name type="scientific">Alkalicoccus saliphilus</name>
    <dbReference type="NCBI Taxonomy" id="200989"/>
    <lineage>
        <taxon>Bacteria</taxon>
        <taxon>Bacillati</taxon>
        <taxon>Bacillota</taxon>
        <taxon>Bacilli</taxon>
        <taxon>Bacillales</taxon>
        <taxon>Bacillaceae</taxon>
        <taxon>Alkalicoccus</taxon>
    </lineage>
</organism>
<dbReference type="UniPathway" id="UPA00908">
    <property type="reaction ID" value="UER00884"/>
</dbReference>
<protein>
    <submittedName>
        <fullName evidence="4">GTP pyrophosphokinase</fullName>
    </submittedName>
</protein>
<dbReference type="OrthoDB" id="9789634at2"/>
<dbReference type="CDD" id="cd05399">
    <property type="entry name" value="NT_Rel-Spo_like"/>
    <property type="match status" value="1"/>
</dbReference>
<dbReference type="GO" id="GO:0016301">
    <property type="term" value="F:kinase activity"/>
    <property type="evidence" value="ECO:0007669"/>
    <property type="project" value="UniProtKB-KW"/>
</dbReference>
<dbReference type="Pfam" id="PF04607">
    <property type="entry name" value="RelA_SpoT"/>
    <property type="match status" value="1"/>
</dbReference>
<evidence type="ECO:0000256" key="2">
    <source>
        <dbReference type="SAM" id="Coils"/>
    </source>
</evidence>
<proteinExistence type="predicted"/>
<comment type="pathway">
    <text evidence="1">Purine metabolism; ppGpp biosynthesis; ppGpp from GTP: step 1/2.</text>
</comment>
<gene>
    <name evidence="4" type="ORF">C6Y45_09170</name>
</gene>
<dbReference type="PANTHER" id="PTHR47837:SF2">
    <property type="entry name" value="GTP PYROPHOSPHOKINASE YWAC"/>
    <property type="match status" value="1"/>
</dbReference>
<dbReference type="EMBL" id="PZJJ01000013">
    <property type="protein sequence ID" value="PTL38798.1"/>
    <property type="molecule type" value="Genomic_DNA"/>
</dbReference>
<dbReference type="SMART" id="SM00954">
    <property type="entry name" value="RelA_SpoT"/>
    <property type="match status" value="1"/>
</dbReference>